<gene>
    <name evidence="1" type="ORF">SDC9_91817</name>
</gene>
<proteinExistence type="predicted"/>
<organism evidence="1">
    <name type="scientific">bioreactor metagenome</name>
    <dbReference type="NCBI Taxonomy" id="1076179"/>
    <lineage>
        <taxon>unclassified sequences</taxon>
        <taxon>metagenomes</taxon>
        <taxon>ecological metagenomes</taxon>
    </lineage>
</organism>
<protein>
    <submittedName>
        <fullName evidence="1">Uncharacterized protein</fullName>
    </submittedName>
</protein>
<comment type="caution">
    <text evidence="1">The sequence shown here is derived from an EMBL/GenBank/DDBJ whole genome shotgun (WGS) entry which is preliminary data.</text>
</comment>
<reference evidence="1" key="1">
    <citation type="submission" date="2019-08" db="EMBL/GenBank/DDBJ databases">
        <authorList>
            <person name="Kucharzyk K."/>
            <person name="Murdoch R.W."/>
            <person name="Higgins S."/>
            <person name="Loffler F."/>
        </authorList>
    </citation>
    <scope>NUCLEOTIDE SEQUENCE</scope>
</reference>
<accession>A0A644ZWB2</accession>
<sequence length="69" mass="7415">MKTPAIIRNLLFAIPEGFVFTSQKSDGKDDGFAYESIDAINSIIINKGVVVSVYVIAHAFVCSGLPVPE</sequence>
<dbReference type="AlphaFoldDB" id="A0A644ZWB2"/>
<name>A0A644ZWB2_9ZZZZ</name>
<dbReference type="EMBL" id="VSSQ01010753">
    <property type="protein sequence ID" value="MPM45132.1"/>
    <property type="molecule type" value="Genomic_DNA"/>
</dbReference>
<evidence type="ECO:0000313" key="1">
    <source>
        <dbReference type="EMBL" id="MPM45132.1"/>
    </source>
</evidence>